<sequence>MALTRDNHFVPQLYLRNFASDSSKVHEYLTLVSRPRVPLWKTVDVAGTGYETDLYTRIVQGEEADDIEQWMHRDFETPAREAIRNVLADRDLTQDDWNRLVHLLAAQIVRTPAFLVKNLNSWGEQTKQVLQQSQRDLERRLREAKAKGEKLVPKSSPKHSYIPLRFEVREVPDRKKVQLVTTVLVGRGHWFQAMEVVLTSTVKMLLKHKWSIVEAPVGLPWFTSDDPVICLNYRSPTDYDFKAGWGVPKANILFPLSPRHMMFTQVGDDFYPRRAPSRHIARVFRDIIAKHAYRRIYSSEREEKISSLRPRVVDEKLFRQERLAWRNWYEVQNEAEKQFWDESQHSEFWSKHRDKNRS</sequence>
<name>A0A9J7BRC2_9BACT</name>
<evidence type="ECO:0000313" key="2">
    <source>
        <dbReference type="EMBL" id="UWZ85127.1"/>
    </source>
</evidence>
<protein>
    <submittedName>
        <fullName evidence="2">DUF4238 domain-containing protein</fullName>
    </submittedName>
</protein>
<evidence type="ECO:0000256" key="1">
    <source>
        <dbReference type="SAM" id="MobiDB-lite"/>
    </source>
</evidence>
<accession>A0A9J7BRC2</accession>
<dbReference type="InterPro" id="IPR025332">
    <property type="entry name" value="DUF4238"/>
</dbReference>
<organism evidence="2 3">
    <name type="scientific">Occallatibacter riparius</name>
    <dbReference type="NCBI Taxonomy" id="1002689"/>
    <lineage>
        <taxon>Bacteria</taxon>
        <taxon>Pseudomonadati</taxon>
        <taxon>Acidobacteriota</taxon>
        <taxon>Terriglobia</taxon>
        <taxon>Terriglobales</taxon>
        <taxon>Acidobacteriaceae</taxon>
        <taxon>Occallatibacter</taxon>
    </lineage>
</organism>
<evidence type="ECO:0000313" key="3">
    <source>
        <dbReference type="Proteomes" id="UP001059380"/>
    </source>
</evidence>
<proteinExistence type="predicted"/>
<dbReference type="RefSeq" id="WP_260794641.1">
    <property type="nucleotide sequence ID" value="NZ_CP093313.1"/>
</dbReference>
<dbReference type="AlphaFoldDB" id="A0A9J7BRC2"/>
<gene>
    <name evidence="2" type="ORF">MOP44_04085</name>
</gene>
<keyword evidence="3" id="KW-1185">Reference proteome</keyword>
<dbReference type="Proteomes" id="UP001059380">
    <property type="component" value="Chromosome"/>
</dbReference>
<dbReference type="EMBL" id="CP093313">
    <property type="protein sequence ID" value="UWZ85127.1"/>
    <property type="molecule type" value="Genomic_DNA"/>
</dbReference>
<reference evidence="2" key="1">
    <citation type="submission" date="2021-04" db="EMBL/GenBank/DDBJ databases">
        <title>Phylogenetic analysis of Acidobacteriaceae.</title>
        <authorList>
            <person name="Qiu L."/>
            <person name="Zhang Q."/>
        </authorList>
    </citation>
    <scope>NUCLEOTIDE SEQUENCE</scope>
    <source>
        <strain evidence="2">DSM 25168</strain>
    </source>
</reference>
<dbReference type="KEGG" id="orp:MOP44_04085"/>
<dbReference type="Pfam" id="PF14022">
    <property type="entry name" value="DUF4238"/>
    <property type="match status" value="1"/>
</dbReference>
<feature type="region of interest" description="Disordered" evidence="1">
    <location>
        <begin position="339"/>
        <end position="358"/>
    </location>
</feature>